<comment type="catalytic activity">
    <reaction evidence="1 15">
        <text>S-ubiquitinyl-[E2 ubiquitin-conjugating enzyme]-L-cysteine + [acceptor protein]-L-lysine = [E2 ubiquitin-conjugating enzyme]-L-cysteine + N(6)-ubiquitinyl-[acceptor protein]-L-lysine.</text>
        <dbReference type="EC" id="2.3.2.27"/>
    </reaction>
</comment>
<evidence type="ECO:0000256" key="9">
    <source>
        <dbReference type="ARBA" id="ARBA00022771"/>
    </source>
</evidence>
<keyword evidence="11 15" id="KW-0862">Zinc</keyword>
<dbReference type="EC" id="2.3.2.27" evidence="4 15"/>
<accession>A0A2T2NQ13</accession>
<dbReference type="PANTHER" id="PTHR20973:SF0">
    <property type="entry name" value="NON-STRUCTURAL MAINTENANCE OF CHROMOSOMES ELEMENT 1 HOMOLOG"/>
    <property type="match status" value="1"/>
</dbReference>
<sequence>MSRGESSPIRDGASSGDGWNNVHRALVQTFLTRSALTYDELKPLLAGLLTADNPLRPHLEGDITQPDITSFMQLANARLHPLDYEIRAMRDQITKIPVYALVNTTSDGMTQLATNFNADEIGYIKRLLDSMFETHNTRSREILAVLNVDAIRLARVPRRQSEGHSFSNGHIDEEEDEEEEEAEMNGAETNGVDADGEPRVHSLRVADAERVLDQLLDQKFFLRSNAGYWSLAPRAILELRSYLKEMYNEPPEDEDDDPEGVIRVRDCLGCREIVTVGLRCSNRDCGVRFHDWCASQYLRAQRGEASRRCPKCKTAWEGNYYVGERAVGGRRRDGLENGMENGTMNGSVESEEPEEGDEGEEEEE</sequence>
<keyword evidence="9 15" id="KW-0863">Zinc-finger</keyword>
<evidence type="ECO:0000256" key="1">
    <source>
        <dbReference type="ARBA" id="ARBA00000900"/>
    </source>
</evidence>
<dbReference type="SUPFAM" id="SSF57850">
    <property type="entry name" value="RING/U-box"/>
    <property type="match status" value="1"/>
</dbReference>
<comment type="similarity">
    <text evidence="3 15">Belongs to the NSE1 family.</text>
</comment>
<comment type="function">
    <text evidence="15">Acts in a DNA repair pathway for removal of UV-induced DNA damage that is distinct from classical nucleotide excision repair and in repair of ionizing radiation damage. Functions in homologous recombination repair of DNA double strand breaks and in recovery of stalled replication forks.</text>
</comment>
<evidence type="ECO:0000313" key="18">
    <source>
        <dbReference type="EMBL" id="PSN67504.1"/>
    </source>
</evidence>
<evidence type="ECO:0000256" key="3">
    <source>
        <dbReference type="ARBA" id="ARBA00010258"/>
    </source>
</evidence>
<name>A0A2T2NQ13_CORCC</name>
<dbReference type="OrthoDB" id="185455at2759"/>
<keyword evidence="6 15" id="KW-0808">Transferase</keyword>
<keyword evidence="14 15" id="KW-0539">Nucleus</keyword>
<evidence type="ECO:0000313" key="19">
    <source>
        <dbReference type="Proteomes" id="UP000240883"/>
    </source>
</evidence>
<keyword evidence="8 15" id="KW-0227">DNA damage</keyword>
<dbReference type="EMBL" id="KZ678135">
    <property type="protein sequence ID" value="PSN67504.1"/>
    <property type="molecule type" value="Genomic_DNA"/>
</dbReference>
<feature type="region of interest" description="Disordered" evidence="16">
    <location>
        <begin position="331"/>
        <end position="364"/>
    </location>
</feature>
<evidence type="ECO:0000256" key="13">
    <source>
        <dbReference type="ARBA" id="ARBA00023204"/>
    </source>
</evidence>
<organism evidence="18 19">
    <name type="scientific">Corynespora cassiicola Philippines</name>
    <dbReference type="NCBI Taxonomy" id="1448308"/>
    <lineage>
        <taxon>Eukaryota</taxon>
        <taxon>Fungi</taxon>
        <taxon>Dikarya</taxon>
        <taxon>Ascomycota</taxon>
        <taxon>Pezizomycotina</taxon>
        <taxon>Dothideomycetes</taxon>
        <taxon>Pleosporomycetidae</taxon>
        <taxon>Pleosporales</taxon>
        <taxon>Corynesporascaceae</taxon>
        <taxon>Corynespora</taxon>
    </lineage>
</organism>
<evidence type="ECO:0000256" key="2">
    <source>
        <dbReference type="ARBA" id="ARBA00004123"/>
    </source>
</evidence>
<dbReference type="Gene3D" id="3.90.1150.220">
    <property type="match status" value="1"/>
</dbReference>
<evidence type="ECO:0000256" key="8">
    <source>
        <dbReference type="ARBA" id="ARBA00022763"/>
    </source>
</evidence>
<protein>
    <recommendedName>
        <fullName evidence="5 15">Non-structural maintenance of chromosomes element 1 homolog</fullName>
        <ecNumber evidence="4 15">2.3.2.27</ecNumber>
    </recommendedName>
</protein>
<feature type="compositionally biased region" description="Acidic residues" evidence="16">
    <location>
        <begin position="172"/>
        <end position="183"/>
    </location>
</feature>
<dbReference type="InterPro" id="IPR014857">
    <property type="entry name" value="Nse1_RING_C4HC3-type"/>
</dbReference>
<comment type="subcellular location">
    <subcellularLocation>
        <location evidence="2 15">Nucleus</location>
    </subcellularLocation>
</comment>
<dbReference type="InterPro" id="IPR011513">
    <property type="entry name" value="Nse1"/>
</dbReference>
<dbReference type="GO" id="GO:0005634">
    <property type="term" value="C:nucleus"/>
    <property type="evidence" value="ECO:0007669"/>
    <property type="project" value="UniProtKB-SubCell"/>
</dbReference>
<dbReference type="GO" id="GO:0008270">
    <property type="term" value="F:zinc ion binding"/>
    <property type="evidence" value="ECO:0007669"/>
    <property type="project" value="UniProtKB-KW"/>
</dbReference>
<keyword evidence="10 15" id="KW-0833">Ubl conjugation pathway</keyword>
<feature type="domain" description="Non-structural maintenance of chromosomes element 1 RING C4HC3-type" evidence="17">
    <location>
        <begin position="267"/>
        <end position="312"/>
    </location>
</feature>
<dbReference type="GO" id="GO:0061630">
    <property type="term" value="F:ubiquitin protein ligase activity"/>
    <property type="evidence" value="ECO:0007669"/>
    <property type="project" value="UniProtKB-EC"/>
</dbReference>
<dbReference type="Gene3D" id="1.10.10.10">
    <property type="entry name" value="Winged helix-like DNA-binding domain superfamily/Winged helix DNA-binding domain"/>
    <property type="match status" value="1"/>
</dbReference>
<evidence type="ECO:0000256" key="16">
    <source>
        <dbReference type="SAM" id="MobiDB-lite"/>
    </source>
</evidence>
<dbReference type="AlphaFoldDB" id="A0A2T2NQ13"/>
<evidence type="ECO:0000256" key="5">
    <source>
        <dbReference type="ARBA" id="ARBA00019422"/>
    </source>
</evidence>
<dbReference type="Pfam" id="PF08746">
    <property type="entry name" value="zf-RING-like"/>
    <property type="match status" value="1"/>
</dbReference>
<evidence type="ECO:0000256" key="6">
    <source>
        <dbReference type="ARBA" id="ARBA00022679"/>
    </source>
</evidence>
<evidence type="ECO:0000256" key="15">
    <source>
        <dbReference type="RuleBase" id="RU368018"/>
    </source>
</evidence>
<keyword evidence="13 15" id="KW-0234">DNA repair</keyword>
<dbReference type="GO" id="GO:0000724">
    <property type="term" value="P:double-strand break repair via homologous recombination"/>
    <property type="evidence" value="ECO:0007669"/>
    <property type="project" value="TreeGrafter"/>
</dbReference>
<dbReference type="InterPro" id="IPR013083">
    <property type="entry name" value="Znf_RING/FYVE/PHD"/>
</dbReference>
<dbReference type="Proteomes" id="UP000240883">
    <property type="component" value="Unassembled WGS sequence"/>
</dbReference>
<dbReference type="Pfam" id="PF07574">
    <property type="entry name" value="SMC_Nse1"/>
    <property type="match status" value="1"/>
</dbReference>
<evidence type="ECO:0000256" key="7">
    <source>
        <dbReference type="ARBA" id="ARBA00022723"/>
    </source>
</evidence>
<keyword evidence="19" id="KW-1185">Reference proteome</keyword>
<dbReference type="PANTHER" id="PTHR20973">
    <property type="entry name" value="NON-SMC ELEMENT 1-RELATED"/>
    <property type="match status" value="1"/>
</dbReference>
<dbReference type="GO" id="GO:0030915">
    <property type="term" value="C:Smc5-Smc6 complex"/>
    <property type="evidence" value="ECO:0007669"/>
    <property type="project" value="UniProtKB-UniRule"/>
</dbReference>
<feature type="compositionally biased region" description="Acidic residues" evidence="16">
    <location>
        <begin position="349"/>
        <end position="364"/>
    </location>
</feature>
<dbReference type="Gene3D" id="3.30.40.10">
    <property type="entry name" value="Zinc/RING finger domain, C3HC4 (zinc finger)"/>
    <property type="match status" value="1"/>
</dbReference>
<evidence type="ECO:0000256" key="4">
    <source>
        <dbReference type="ARBA" id="ARBA00012483"/>
    </source>
</evidence>
<dbReference type="CDD" id="cd16493">
    <property type="entry name" value="RING-CH-C4HC3_NSE1"/>
    <property type="match status" value="1"/>
</dbReference>
<dbReference type="STRING" id="1448308.A0A2T2NQ13"/>
<keyword evidence="7 15" id="KW-0479">Metal-binding</keyword>
<evidence type="ECO:0000256" key="10">
    <source>
        <dbReference type="ARBA" id="ARBA00022786"/>
    </source>
</evidence>
<reference evidence="18 19" key="1">
    <citation type="journal article" date="2018" name="Front. Microbiol.">
        <title>Genome-Wide Analysis of Corynespora cassiicola Leaf Fall Disease Putative Effectors.</title>
        <authorList>
            <person name="Lopez D."/>
            <person name="Ribeiro S."/>
            <person name="Label P."/>
            <person name="Fumanal B."/>
            <person name="Venisse J.S."/>
            <person name="Kohler A."/>
            <person name="de Oliveira R.R."/>
            <person name="Labutti K."/>
            <person name="Lipzen A."/>
            <person name="Lail K."/>
            <person name="Bauer D."/>
            <person name="Ohm R.A."/>
            <person name="Barry K.W."/>
            <person name="Spatafora J."/>
            <person name="Grigoriev I.V."/>
            <person name="Martin F.M."/>
            <person name="Pujade-Renaud V."/>
        </authorList>
    </citation>
    <scope>NUCLEOTIDE SEQUENCE [LARGE SCALE GENOMIC DNA]</scope>
    <source>
        <strain evidence="18 19">Philippines</strain>
    </source>
</reference>
<evidence type="ECO:0000256" key="11">
    <source>
        <dbReference type="ARBA" id="ARBA00022833"/>
    </source>
</evidence>
<comment type="subunit">
    <text evidence="15">Component of the Smc5-Smc6 complex.</text>
</comment>
<feature type="region of interest" description="Disordered" evidence="16">
    <location>
        <begin position="162"/>
        <end position="196"/>
    </location>
</feature>
<gene>
    <name evidence="18" type="ORF">BS50DRAFT_574183</name>
</gene>
<proteinExistence type="inferred from homology"/>
<evidence type="ECO:0000256" key="14">
    <source>
        <dbReference type="ARBA" id="ARBA00023242"/>
    </source>
</evidence>
<keyword evidence="12 15" id="KW-0233">DNA recombination</keyword>
<evidence type="ECO:0000259" key="17">
    <source>
        <dbReference type="Pfam" id="PF08746"/>
    </source>
</evidence>
<dbReference type="InterPro" id="IPR036388">
    <property type="entry name" value="WH-like_DNA-bd_sf"/>
</dbReference>
<evidence type="ECO:0000256" key="12">
    <source>
        <dbReference type="ARBA" id="ARBA00023172"/>
    </source>
</evidence>